<dbReference type="Proteomes" id="UP000595278">
    <property type="component" value="Chromosome"/>
</dbReference>
<organism evidence="1 2">
    <name type="scientific">Entomomonas asaccharolytica</name>
    <dbReference type="NCBI Taxonomy" id="2785331"/>
    <lineage>
        <taxon>Bacteria</taxon>
        <taxon>Pseudomonadati</taxon>
        <taxon>Pseudomonadota</taxon>
        <taxon>Gammaproteobacteria</taxon>
        <taxon>Pseudomonadales</taxon>
        <taxon>Pseudomonadaceae</taxon>
        <taxon>Entomomonas</taxon>
    </lineage>
</organism>
<evidence type="ECO:0000313" key="1">
    <source>
        <dbReference type="EMBL" id="QQP86571.1"/>
    </source>
</evidence>
<dbReference type="RefSeq" id="WP_201094771.1">
    <property type="nucleotide sequence ID" value="NZ_CP067393.1"/>
</dbReference>
<dbReference type="KEGG" id="eaz:JHT90_04860"/>
<keyword evidence="2" id="KW-1185">Reference proteome</keyword>
<dbReference type="EMBL" id="CP067393">
    <property type="protein sequence ID" value="QQP86571.1"/>
    <property type="molecule type" value="Genomic_DNA"/>
</dbReference>
<protein>
    <submittedName>
        <fullName evidence="1">Uncharacterized protein</fullName>
    </submittedName>
</protein>
<accession>A0A974RXT1</accession>
<name>A0A974RXT1_9GAMM</name>
<reference evidence="1 2" key="1">
    <citation type="submission" date="2021-01" db="EMBL/GenBank/DDBJ databases">
        <title>Entomomonas sp. F2A isolated from a house cricket (Acheta domesticus).</title>
        <authorList>
            <person name="Spergser J."/>
            <person name="Busse H.-J."/>
        </authorList>
    </citation>
    <scope>NUCLEOTIDE SEQUENCE [LARGE SCALE GENOMIC DNA]</scope>
    <source>
        <strain evidence="1 2">F2A</strain>
    </source>
</reference>
<sequence>MAKTLAEYLTECYQQLIKHCYHNDGTPIFEQHKIDRVTVACEFDLLVLIKGEFSSLEKIAMLTAKEYWLYEALELTPVMQLLAQKLSDGLAYKTPKIRAKRKCLLALLQTDGENLFDSLEAFFENFAIMDVPMIMVKPVLDNHFEGVLKKIDYRTKEDNSKFSFNIG</sequence>
<evidence type="ECO:0000313" key="2">
    <source>
        <dbReference type="Proteomes" id="UP000595278"/>
    </source>
</evidence>
<dbReference type="AlphaFoldDB" id="A0A974RXT1"/>
<gene>
    <name evidence="1" type="ORF">JHT90_04860</name>
</gene>
<proteinExistence type="predicted"/>